<name>A0ACC1PDX1_9APHY</name>
<evidence type="ECO:0000313" key="2">
    <source>
        <dbReference type="Proteomes" id="UP001144978"/>
    </source>
</evidence>
<protein>
    <submittedName>
        <fullName evidence="1">Uncharacterized protein</fullName>
    </submittedName>
</protein>
<keyword evidence="2" id="KW-1185">Reference proteome</keyword>
<accession>A0ACC1PDX1</accession>
<dbReference type="EMBL" id="JANSHE010002663">
    <property type="protein sequence ID" value="KAJ2990223.1"/>
    <property type="molecule type" value="Genomic_DNA"/>
</dbReference>
<reference evidence="1" key="1">
    <citation type="submission" date="2022-08" db="EMBL/GenBank/DDBJ databases">
        <title>Genome Sequence of Pycnoporus sanguineus.</title>
        <authorList>
            <person name="Buettner E."/>
        </authorList>
    </citation>
    <scope>NUCLEOTIDE SEQUENCE</scope>
    <source>
        <strain evidence="1">CG-C14</strain>
    </source>
</reference>
<sequence length="625" mass="68461">MTDHRSWETAEKLPRDGLVSPVVGDVGTRSRARASRGTWLGRLAVLTGLYLACTAAFKGQIRFGNQPHVGVEYRVGDVKWGPCTGEGEVEGAECGTQCKCMCSLLQSLKWQESGTDIVCSVPLDYTDRDAGVAKIALGRYKSTSGNRKGSVFLNPGGPGSPGKWLATQMGPYVQMLLGEDYDVIGFDPRGIGETEPQTQCFPSPGTHFAFIANTVLEHGFDVGPNLTDPKNRDHLIHQQREADALWQTQMRVCEQTMGDKLRYMGTVNIARDIEFMTSLLDGEGAPINYYGLSYGTVLGQFLVNMFPDRVGRVVLDGVVDAIDWTTFPAYKWGRHLQTSSEAAYQRLMSACAEVGPLRCALAKKENEDPDAIMSRVESFIEDLHYHPLAVHNATMPGILTSGRARLLLFAAIEAPELWSIAALALDMAMNGDGSAALDVQRASIHYDDLQRSAISCNDNTVPDVPTAEEVIDEHLWVLEHVTRFSLAGMVLETDFGCHHWPVTPPERFTGPWNHTLRNPILIVSNTADPITPLATGKLVNERFGSSSRLLVQDSAGHCALAMPSLCMIGNMRAFFADGTLPEEGTVCPMDGSQFPDSDAVNAYTVEDKKMLESARRVAKAMLKKW</sequence>
<gene>
    <name evidence="1" type="ORF">NUW54_g8538</name>
</gene>
<evidence type="ECO:0000313" key="1">
    <source>
        <dbReference type="EMBL" id="KAJ2990223.1"/>
    </source>
</evidence>
<comment type="caution">
    <text evidence="1">The sequence shown here is derived from an EMBL/GenBank/DDBJ whole genome shotgun (WGS) entry which is preliminary data.</text>
</comment>
<proteinExistence type="predicted"/>
<organism evidence="1 2">
    <name type="scientific">Trametes sanguinea</name>
    <dbReference type="NCBI Taxonomy" id="158606"/>
    <lineage>
        <taxon>Eukaryota</taxon>
        <taxon>Fungi</taxon>
        <taxon>Dikarya</taxon>
        <taxon>Basidiomycota</taxon>
        <taxon>Agaricomycotina</taxon>
        <taxon>Agaricomycetes</taxon>
        <taxon>Polyporales</taxon>
        <taxon>Polyporaceae</taxon>
        <taxon>Trametes</taxon>
    </lineage>
</organism>
<dbReference type="Proteomes" id="UP001144978">
    <property type="component" value="Unassembled WGS sequence"/>
</dbReference>